<evidence type="ECO:0000313" key="2">
    <source>
        <dbReference type="Proteomes" id="UP000233524"/>
    </source>
</evidence>
<name>A0A2N3N892_9PEZI</name>
<reference evidence="1 2" key="1">
    <citation type="journal article" date="2017" name="G3 (Bethesda)">
        <title>First Draft Genome Sequence of the Pathogenic Fungus Lomentospora prolificans (Formerly Scedosporium prolificans).</title>
        <authorList>
            <person name="Luo R."/>
            <person name="Zimin A."/>
            <person name="Workman R."/>
            <person name="Fan Y."/>
            <person name="Pertea G."/>
            <person name="Grossman N."/>
            <person name="Wear M.P."/>
            <person name="Jia B."/>
            <person name="Miller H."/>
            <person name="Casadevall A."/>
            <person name="Timp W."/>
            <person name="Zhang S.X."/>
            <person name="Salzberg S.L."/>
        </authorList>
    </citation>
    <scope>NUCLEOTIDE SEQUENCE [LARGE SCALE GENOMIC DNA]</scope>
    <source>
        <strain evidence="1 2">JHH-5317</strain>
    </source>
</reference>
<dbReference type="Proteomes" id="UP000233524">
    <property type="component" value="Unassembled WGS sequence"/>
</dbReference>
<dbReference type="InParanoid" id="A0A2N3N892"/>
<comment type="caution">
    <text evidence="1">The sequence shown here is derived from an EMBL/GenBank/DDBJ whole genome shotgun (WGS) entry which is preliminary data.</text>
</comment>
<dbReference type="VEuPathDB" id="FungiDB:jhhlp_005037"/>
<dbReference type="EMBL" id="NLAX01000095">
    <property type="protein sequence ID" value="PKS08648.1"/>
    <property type="molecule type" value="Genomic_DNA"/>
</dbReference>
<protein>
    <submittedName>
        <fullName evidence="1">Uncharacterized protein</fullName>
    </submittedName>
</protein>
<proteinExistence type="predicted"/>
<sequence>MAALSSFVNVQVGYDGGQMTPPTSATAKPGLVLASTIPLLNFLERPRRLLTYPGFNLPGSPGASISDLKDAYSAFLKEKISGAFSDGKTFVLTTEERDSQLW</sequence>
<accession>A0A2N3N892</accession>
<gene>
    <name evidence="1" type="ORF">jhhlp_005037</name>
</gene>
<keyword evidence="2" id="KW-1185">Reference proteome</keyword>
<evidence type="ECO:0000313" key="1">
    <source>
        <dbReference type="EMBL" id="PKS08648.1"/>
    </source>
</evidence>
<organism evidence="1 2">
    <name type="scientific">Lomentospora prolificans</name>
    <dbReference type="NCBI Taxonomy" id="41688"/>
    <lineage>
        <taxon>Eukaryota</taxon>
        <taxon>Fungi</taxon>
        <taxon>Dikarya</taxon>
        <taxon>Ascomycota</taxon>
        <taxon>Pezizomycotina</taxon>
        <taxon>Sordariomycetes</taxon>
        <taxon>Hypocreomycetidae</taxon>
        <taxon>Microascales</taxon>
        <taxon>Microascaceae</taxon>
        <taxon>Lomentospora</taxon>
    </lineage>
</organism>
<dbReference type="AlphaFoldDB" id="A0A2N3N892"/>